<dbReference type="InterPro" id="IPR018980">
    <property type="entry name" value="FERM_PH-like_C"/>
</dbReference>
<dbReference type="InterPro" id="IPR019747">
    <property type="entry name" value="FERM_CS"/>
</dbReference>
<evidence type="ECO:0000313" key="2">
    <source>
        <dbReference type="Proteomes" id="UP000887564"/>
    </source>
</evidence>
<dbReference type="Gene3D" id="2.30.29.30">
    <property type="entry name" value="Pleckstrin-homology domain (PH domain)/Phosphotyrosine-binding domain (PTB)"/>
    <property type="match status" value="1"/>
</dbReference>
<dbReference type="SUPFAM" id="SSF54236">
    <property type="entry name" value="Ubiquitin-like"/>
    <property type="match status" value="1"/>
</dbReference>
<dbReference type="InterPro" id="IPR019748">
    <property type="entry name" value="FERM_central"/>
</dbReference>
<dbReference type="Pfam" id="PF09380">
    <property type="entry name" value="FERM_C"/>
    <property type="match status" value="1"/>
</dbReference>
<dbReference type="PANTHER" id="PTHR23280">
    <property type="entry name" value="4.1 G PROTEIN"/>
    <property type="match status" value="1"/>
</dbReference>
<dbReference type="PROSITE" id="PS50057">
    <property type="entry name" value="FERM_3"/>
    <property type="match status" value="1"/>
</dbReference>
<dbReference type="GO" id="GO:0031032">
    <property type="term" value="P:actomyosin structure organization"/>
    <property type="evidence" value="ECO:0007669"/>
    <property type="project" value="TreeGrafter"/>
</dbReference>
<dbReference type="InterPro" id="IPR035963">
    <property type="entry name" value="FERM_2"/>
</dbReference>
<proteinExistence type="predicted"/>
<protein>
    <submittedName>
        <fullName evidence="3">FERM domain-containing protein</fullName>
    </submittedName>
</protein>
<evidence type="ECO:0000313" key="3">
    <source>
        <dbReference type="WBParaSite" id="PEQ_0000906201-mRNA-1"/>
    </source>
</evidence>
<dbReference type="SMART" id="SM01196">
    <property type="entry name" value="FERM_C"/>
    <property type="match status" value="1"/>
</dbReference>
<dbReference type="FunFam" id="2.30.29.30:FF:000002">
    <property type="entry name" value="Band 4.1-like protein 5 isoform 1"/>
    <property type="match status" value="1"/>
</dbReference>
<dbReference type="Proteomes" id="UP000887564">
    <property type="component" value="Unplaced"/>
</dbReference>
<dbReference type="InterPro" id="IPR011993">
    <property type="entry name" value="PH-like_dom_sf"/>
</dbReference>
<name>A0A914RRY2_PAREQ</name>
<organism evidence="2 3">
    <name type="scientific">Parascaris equorum</name>
    <name type="common">Equine roundworm</name>
    <dbReference type="NCBI Taxonomy" id="6256"/>
    <lineage>
        <taxon>Eukaryota</taxon>
        <taxon>Metazoa</taxon>
        <taxon>Ecdysozoa</taxon>
        <taxon>Nematoda</taxon>
        <taxon>Chromadorea</taxon>
        <taxon>Rhabditida</taxon>
        <taxon>Spirurina</taxon>
        <taxon>Ascaridomorpha</taxon>
        <taxon>Ascaridoidea</taxon>
        <taxon>Ascarididae</taxon>
        <taxon>Parascaris</taxon>
    </lineage>
</organism>
<reference evidence="3" key="1">
    <citation type="submission" date="2022-11" db="UniProtKB">
        <authorList>
            <consortium name="WormBaseParasite"/>
        </authorList>
    </citation>
    <scope>IDENTIFICATION</scope>
</reference>
<dbReference type="InterPro" id="IPR014352">
    <property type="entry name" value="FERM/acyl-CoA-bd_prot_sf"/>
</dbReference>
<dbReference type="PANTHER" id="PTHR23280:SF27">
    <property type="entry name" value="TYROSINE-PROTEIN PHOSPHATASE NON-RECEPTOR TYPE"/>
    <property type="match status" value="1"/>
</dbReference>
<dbReference type="CDD" id="cd14473">
    <property type="entry name" value="FERM_B-lobe"/>
    <property type="match status" value="1"/>
</dbReference>
<evidence type="ECO:0000259" key="1">
    <source>
        <dbReference type="PROSITE" id="PS50057"/>
    </source>
</evidence>
<accession>A0A914RRY2</accession>
<sequence length="289" mass="32966">MHKFIKVYRSFASTDRHSRGQVLLDKVFEHLELVEKDYFGLQFICVLDPNQPGVRIHLIDFSSKYHVFLQLRKDLLDGRLTCPESTSALLGTEFGDYSSDEHGSDYLDGFRVIPEQSASFLKSVAELHKLHKGQSPAEAEYNFLEQAKKLELYGVDLYPAKESSGTSIGVGVSSSGVLVFRSGHREALYPWSSIMKLSFKKKLFSVYMRTLNEDNVRFEVEEDTVMLFNVQNPESCKALWKSCIEHHTFFRLIVPPTAPPKSIFNIGSRYRYRKSALTISTIDVSKGYP</sequence>
<dbReference type="AlphaFoldDB" id="A0A914RRY2"/>
<dbReference type="WBParaSite" id="PEQ_0000906201-mRNA-1">
    <property type="protein sequence ID" value="PEQ_0000906201-mRNA-1"/>
    <property type="gene ID" value="PEQ_0000906201"/>
</dbReference>
<feature type="domain" description="FERM" evidence="1">
    <location>
        <begin position="1"/>
        <end position="254"/>
    </location>
</feature>
<keyword evidence="2" id="KW-1185">Reference proteome</keyword>
<dbReference type="InterPro" id="IPR000299">
    <property type="entry name" value="FERM_domain"/>
</dbReference>
<dbReference type="GO" id="GO:0005856">
    <property type="term" value="C:cytoskeleton"/>
    <property type="evidence" value="ECO:0007669"/>
    <property type="project" value="TreeGrafter"/>
</dbReference>
<dbReference type="SUPFAM" id="SSF47031">
    <property type="entry name" value="Second domain of FERM"/>
    <property type="match status" value="1"/>
</dbReference>
<dbReference type="Pfam" id="PF09379">
    <property type="entry name" value="FERM_N"/>
    <property type="match status" value="1"/>
</dbReference>
<dbReference type="SUPFAM" id="SSF50729">
    <property type="entry name" value="PH domain-like"/>
    <property type="match status" value="1"/>
</dbReference>
<dbReference type="Pfam" id="PF00373">
    <property type="entry name" value="FERM_M"/>
    <property type="match status" value="1"/>
</dbReference>
<dbReference type="InterPro" id="IPR018979">
    <property type="entry name" value="FERM_N"/>
</dbReference>
<dbReference type="SMART" id="SM00295">
    <property type="entry name" value="B41"/>
    <property type="match status" value="1"/>
</dbReference>
<dbReference type="Gene3D" id="1.20.80.10">
    <property type="match status" value="1"/>
</dbReference>
<dbReference type="InterPro" id="IPR029071">
    <property type="entry name" value="Ubiquitin-like_domsf"/>
</dbReference>
<dbReference type="InterPro" id="IPR019749">
    <property type="entry name" value="Band_41_domain"/>
</dbReference>
<dbReference type="PROSITE" id="PS00661">
    <property type="entry name" value="FERM_2"/>
    <property type="match status" value="1"/>
</dbReference>